<name>A0ABT8BFS6_9HYPH</name>
<keyword evidence="1" id="KW-0472">Membrane</keyword>
<keyword evidence="1" id="KW-1133">Transmembrane helix</keyword>
<accession>A0ABT8BFS6</accession>
<evidence type="ECO:0000313" key="2">
    <source>
        <dbReference type="EMBL" id="MDN3590988.1"/>
    </source>
</evidence>
<dbReference type="Proteomes" id="UP001224644">
    <property type="component" value="Unassembled WGS sequence"/>
</dbReference>
<reference evidence="3" key="1">
    <citation type="journal article" date="2019" name="Int. J. Syst. Evol. Microbiol.">
        <title>The Global Catalogue of Microorganisms (GCM) 10K type strain sequencing project: providing services to taxonomists for standard genome sequencing and annotation.</title>
        <authorList>
            <consortium name="The Broad Institute Genomics Platform"/>
            <consortium name="The Broad Institute Genome Sequencing Center for Infectious Disease"/>
            <person name="Wu L."/>
            <person name="Ma J."/>
        </authorList>
    </citation>
    <scope>NUCLEOTIDE SEQUENCE [LARGE SCALE GENOMIC DNA]</scope>
    <source>
        <strain evidence="3">CECT 7069</strain>
    </source>
</reference>
<comment type="caution">
    <text evidence="2">The sequence shown here is derived from an EMBL/GenBank/DDBJ whole genome shotgun (WGS) entry which is preliminary data.</text>
</comment>
<protein>
    <recommendedName>
        <fullName evidence="4">GAF domain-containing protein</fullName>
    </recommendedName>
</protein>
<evidence type="ECO:0000313" key="3">
    <source>
        <dbReference type="Proteomes" id="UP001224644"/>
    </source>
</evidence>
<gene>
    <name evidence="2" type="ORF">QWZ12_10225</name>
</gene>
<dbReference type="RefSeq" id="WP_238222342.1">
    <property type="nucleotide sequence ID" value="NZ_BPQD01000003.1"/>
</dbReference>
<organism evidence="2 3">
    <name type="scientific">Methylobacterium adhaesivum</name>
    <dbReference type="NCBI Taxonomy" id="333297"/>
    <lineage>
        <taxon>Bacteria</taxon>
        <taxon>Pseudomonadati</taxon>
        <taxon>Pseudomonadota</taxon>
        <taxon>Alphaproteobacteria</taxon>
        <taxon>Hyphomicrobiales</taxon>
        <taxon>Methylobacteriaceae</taxon>
        <taxon>Methylobacterium</taxon>
    </lineage>
</organism>
<sequence>MRFLTRDVAAPLFSVRGRYEAGLIFVILLIVEWIIPGPASLARIAPHPFWIPVILISVQYGSASGLFVAVVAACLSWVVGWPAQSGSEDYFTYSLRVWREPVLWMIGALVVGGLRNREIKDRRAIHERLVLAETQRDTIGSYALELQEELTRCERKVATTEVSSAEAAVEALSALRGDTPAETLPVLHAAIASWMGSARWTFHGLDGDIVVSSLGPRGAGPPPSVETAFKISVVHAIALRHMAVLSVFEAAQAALLEGLGVYACSIPRGRGGSHGLLVIETLPAHRLTDATAEAVAMIAGALGERLDRQTPQVVAVSRVREVQDGPTVAVVLRRGGGVEGRVRHVP</sequence>
<dbReference type="EMBL" id="JAUFPX010000006">
    <property type="protein sequence ID" value="MDN3590988.1"/>
    <property type="molecule type" value="Genomic_DNA"/>
</dbReference>
<keyword evidence="3" id="KW-1185">Reference proteome</keyword>
<evidence type="ECO:0000256" key="1">
    <source>
        <dbReference type="SAM" id="Phobius"/>
    </source>
</evidence>
<evidence type="ECO:0008006" key="4">
    <source>
        <dbReference type="Google" id="ProtNLM"/>
    </source>
</evidence>
<keyword evidence="1" id="KW-0812">Transmembrane</keyword>
<feature type="transmembrane region" description="Helical" evidence="1">
    <location>
        <begin position="49"/>
        <end position="78"/>
    </location>
</feature>
<feature type="transmembrane region" description="Helical" evidence="1">
    <location>
        <begin position="21"/>
        <end position="42"/>
    </location>
</feature>
<proteinExistence type="predicted"/>